<proteinExistence type="predicted"/>
<comment type="caution">
    <text evidence="1">The sequence shown here is derived from an EMBL/GenBank/DDBJ whole genome shotgun (WGS) entry which is preliminary data.</text>
</comment>
<keyword evidence="2" id="KW-1185">Reference proteome</keyword>
<dbReference type="PANTHER" id="PTHR46033:SF8">
    <property type="entry name" value="PROTEIN MAINTENANCE OF MERISTEMS-LIKE"/>
    <property type="match status" value="1"/>
</dbReference>
<reference evidence="1 2" key="1">
    <citation type="journal article" date="2021" name="bioRxiv">
        <title>The Gossypium anomalum genome as a resource for cotton improvement and evolutionary analysis of hybrid incompatibility.</title>
        <authorList>
            <person name="Grover C.E."/>
            <person name="Yuan D."/>
            <person name="Arick M.A."/>
            <person name="Miller E.R."/>
            <person name="Hu G."/>
            <person name="Peterson D.G."/>
            <person name="Wendel J.F."/>
            <person name="Udall J.A."/>
        </authorList>
    </citation>
    <scope>NUCLEOTIDE SEQUENCE [LARGE SCALE GENOMIC DNA]</scope>
    <source>
        <strain evidence="1">JFW-Udall</strain>
        <tissue evidence="1">Leaf</tissue>
    </source>
</reference>
<gene>
    <name evidence="1" type="ORF">CXB51_025761</name>
</gene>
<dbReference type="GO" id="GO:0010073">
    <property type="term" value="P:meristem maintenance"/>
    <property type="evidence" value="ECO:0007669"/>
    <property type="project" value="InterPro"/>
</dbReference>
<dbReference type="InterPro" id="IPR044824">
    <property type="entry name" value="MAIN-like"/>
</dbReference>
<sequence length="214" mass="24565">MDQAGAVFRGKSEKSGCKLDPKLISALVERWRPETHTFNLPCDLLGAIPKTIYEGQIEMAWIRQYFTEMVEDSTKVQREQYARERANSFEVWRIGDIVPGDMLGDTTNENQNWWLPFTTTIMGSVLISIFTSLSELSIYIPLITRWNNASSHVGLPTELQDIRFSLDRLSEAKDSAIQAVIPDEFFVNPNAWHVEVILVVYATVKMHEIDRVLW</sequence>
<protein>
    <recommendedName>
        <fullName evidence="3">Aminotransferase-like plant mobile domain-containing protein</fullName>
    </recommendedName>
</protein>
<evidence type="ECO:0000313" key="2">
    <source>
        <dbReference type="Proteomes" id="UP000701853"/>
    </source>
</evidence>
<name>A0A8J5YAP8_9ROSI</name>
<accession>A0A8J5YAP8</accession>
<dbReference type="PANTHER" id="PTHR46033">
    <property type="entry name" value="PROTEIN MAIN-LIKE 2"/>
    <property type="match status" value="1"/>
</dbReference>
<dbReference type="AlphaFoldDB" id="A0A8J5YAP8"/>
<dbReference type="EMBL" id="JAHUZN010000010">
    <property type="protein sequence ID" value="KAG8481049.1"/>
    <property type="molecule type" value="Genomic_DNA"/>
</dbReference>
<dbReference type="Proteomes" id="UP000701853">
    <property type="component" value="Chromosome 10"/>
</dbReference>
<evidence type="ECO:0000313" key="1">
    <source>
        <dbReference type="EMBL" id="KAG8481049.1"/>
    </source>
</evidence>
<evidence type="ECO:0008006" key="3">
    <source>
        <dbReference type="Google" id="ProtNLM"/>
    </source>
</evidence>
<organism evidence="1 2">
    <name type="scientific">Gossypium anomalum</name>
    <dbReference type="NCBI Taxonomy" id="47600"/>
    <lineage>
        <taxon>Eukaryota</taxon>
        <taxon>Viridiplantae</taxon>
        <taxon>Streptophyta</taxon>
        <taxon>Embryophyta</taxon>
        <taxon>Tracheophyta</taxon>
        <taxon>Spermatophyta</taxon>
        <taxon>Magnoliopsida</taxon>
        <taxon>eudicotyledons</taxon>
        <taxon>Gunneridae</taxon>
        <taxon>Pentapetalae</taxon>
        <taxon>rosids</taxon>
        <taxon>malvids</taxon>
        <taxon>Malvales</taxon>
        <taxon>Malvaceae</taxon>
        <taxon>Malvoideae</taxon>
        <taxon>Gossypium</taxon>
    </lineage>
</organism>
<dbReference type="OrthoDB" id="960611at2759"/>